<evidence type="ECO:0000256" key="2">
    <source>
        <dbReference type="ARBA" id="ARBA00048655"/>
    </source>
</evidence>
<dbReference type="PANTHER" id="PTHR12149:SF8">
    <property type="entry name" value="PROTEIN-RIBULOSAMINE 3-KINASE"/>
    <property type="match status" value="1"/>
</dbReference>
<comment type="caution">
    <text evidence="3">The sequence shown here is derived from an EMBL/GenBank/DDBJ whole genome shotgun (WGS) entry which is preliminary data.</text>
</comment>
<accession>A0A8H3EVP8</accession>
<proteinExistence type="predicted"/>
<dbReference type="Proteomes" id="UP000664534">
    <property type="component" value="Unassembled WGS sequence"/>
</dbReference>
<evidence type="ECO:0000313" key="4">
    <source>
        <dbReference type="Proteomes" id="UP000664534"/>
    </source>
</evidence>
<organism evidence="3 4">
    <name type="scientific">Imshaugia aleurites</name>
    <dbReference type="NCBI Taxonomy" id="172621"/>
    <lineage>
        <taxon>Eukaryota</taxon>
        <taxon>Fungi</taxon>
        <taxon>Dikarya</taxon>
        <taxon>Ascomycota</taxon>
        <taxon>Pezizomycotina</taxon>
        <taxon>Lecanoromycetes</taxon>
        <taxon>OSLEUM clade</taxon>
        <taxon>Lecanoromycetidae</taxon>
        <taxon>Lecanorales</taxon>
        <taxon>Lecanorineae</taxon>
        <taxon>Parmeliaceae</taxon>
        <taxon>Imshaugia</taxon>
    </lineage>
</organism>
<sequence length="368" mass="41118">MSTAIHELLNNDKTAASHGIEGIQGGFPLDEAVIEAMPTGTKVVSAEPYGYSAWTITARISVILPDGRPKKYFLKCASEDHGKTMMRGEFTSVTTINNLIPGFVPAPHGWGKYKAEDPPTYFFLSDFMDMDTTSAPDPLQFTSRIAELHHKSISPNGKFGFEVTTCDGKLPHMVEWESSWAIFYAKLLRGVLELDKEANGLWPELEAAAAQVISAVIPRLLGVLQSEGRVLKPSLIHGDCWEGNSGVVLETGELIFYDAGSYYAHNEMELGMWRCERRQFLRAQIYSRNYLRVYEAAEPKDEWEDRNRLYSLKYNLNYSGGHPGNITRQTAYNDMCYLCEIYAPLEGLGIYDSQKDPSVTGTSITVPV</sequence>
<protein>
    <recommendedName>
        <fullName evidence="1">protein-ribulosamine 3-kinase</fullName>
        <ecNumber evidence="1">2.7.1.172</ecNumber>
    </recommendedName>
</protein>
<dbReference type="InterPro" id="IPR016477">
    <property type="entry name" value="Fructo-/Ketosamine-3-kinase"/>
</dbReference>
<name>A0A8H3EVP8_9LECA</name>
<gene>
    <name evidence="3" type="ORF">IMSHALPRED_009951</name>
</gene>
<dbReference type="Gene3D" id="3.90.1200.10">
    <property type="match status" value="1"/>
</dbReference>
<dbReference type="EMBL" id="CAJPDT010000008">
    <property type="protein sequence ID" value="CAF9911162.1"/>
    <property type="molecule type" value="Genomic_DNA"/>
</dbReference>
<comment type="catalytic activity">
    <reaction evidence="2">
        <text>N(6)-D-ribulosyl-L-lysyl-[protein] + ATP = N(6)-(3-O-phospho-D-ribulosyl)-L-lysyl-[protein] + ADP + H(+)</text>
        <dbReference type="Rhea" id="RHEA:48432"/>
        <dbReference type="Rhea" id="RHEA-COMP:12103"/>
        <dbReference type="Rhea" id="RHEA-COMP:12104"/>
        <dbReference type="ChEBI" id="CHEBI:15378"/>
        <dbReference type="ChEBI" id="CHEBI:30616"/>
        <dbReference type="ChEBI" id="CHEBI:90418"/>
        <dbReference type="ChEBI" id="CHEBI:90420"/>
        <dbReference type="ChEBI" id="CHEBI:456216"/>
        <dbReference type="EC" id="2.7.1.172"/>
    </reaction>
    <physiologicalReaction direction="left-to-right" evidence="2">
        <dbReference type="Rhea" id="RHEA:48433"/>
    </physiologicalReaction>
</comment>
<dbReference type="AlphaFoldDB" id="A0A8H3EVP8"/>
<evidence type="ECO:0000256" key="1">
    <source>
        <dbReference type="ARBA" id="ARBA00011961"/>
    </source>
</evidence>
<keyword evidence="4" id="KW-1185">Reference proteome</keyword>
<reference evidence="3" key="1">
    <citation type="submission" date="2021-03" db="EMBL/GenBank/DDBJ databases">
        <authorList>
            <person name="Tagirdzhanova G."/>
        </authorList>
    </citation>
    <scope>NUCLEOTIDE SEQUENCE</scope>
</reference>
<dbReference type="InterPro" id="IPR011009">
    <property type="entry name" value="Kinase-like_dom_sf"/>
</dbReference>
<dbReference type="Pfam" id="PF03881">
    <property type="entry name" value="Fructosamin_kin"/>
    <property type="match status" value="1"/>
</dbReference>
<dbReference type="SUPFAM" id="SSF56112">
    <property type="entry name" value="Protein kinase-like (PK-like)"/>
    <property type="match status" value="1"/>
</dbReference>
<dbReference type="PANTHER" id="PTHR12149">
    <property type="entry name" value="FRUCTOSAMINE 3 KINASE-RELATED PROTEIN"/>
    <property type="match status" value="1"/>
</dbReference>
<dbReference type="OrthoDB" id="5772781at2759"/>
<dbReference type="EC" id="2.7.1.172" evidence="1"/>
<dbReference type="GO" id="GO:0102193">
    <property type="term" value="F:protein-ribulosamine 3-kinase activity"/>
    <property type="evidence" value="ECO:0007669"/>
    <property type="project" value="UniProtKB-EC"/>
</dbReference>
<evidence type="ECO:0000313" key="3">
    <source>
        <dbReference type="EMBL" id="CAF9911162.1"/>
    </source>
</evidence>